<feature type="region of interest" description="Disordered" evidence="1">
    <location>
        <begin position="212"/>
        <end position="266"/>
    </location>
</feature>
<sequence>MVSGEGVHRLTHTAEVAAPASVAYALIADPERWPLYLPRTVYAQRLDFDGVHERLRVWSLADGQVASWISHRVQDAARRCITFRQGPLMAPATSMTGRWSVLALGEGRCRLTLEHEFTAARERPQDAVWLAEVTADNSRSALRSLQFLAERWGRLDELALSFAETVRVKGPAELVYAFLYEVADWPGQLPHVRRAAVEVPQAGIQKVALDLAAPTPAPGSPGTGPGPGGPGSPAPGSPGPGLGGAAPDCPGGPGPGPGGPGAGPGGAGVGVGPTVAGIRICFPHAGRIVHKATVPRPLLAAHCGEWSVLPDERGVTVVAQHHAIVREDAVERVLGAGTGLAEARRQVRAELGRDSLQILHLARRHAESAIRVL</sequence>
<dbReference type="AlphaFoldDB" id="A2AXE4"/>
<dbReference type="Pfam" id="PF10604">
    <property type="entry name" value="Polyketide_cyc2"/>
    <property type="match status" value="1"/>
</dbReference>
<proteinExistence type="predicted"/>
<name>A2AXE4_STRVG</name>
<evidence type="ECO:0000313" key="2">
    <source>
        <dbReference type="EMBL" id="CAL34083.1"/>
    </source>
</evidence>
<reference evidence="2" key="1">
    <citation type="journal article" date="2006" name="ChemBioChem">
        <title>A gene cluster for prenylated naphthoquinone and prenylated phenazine biosynthesis in Streptomyces cinnamonensis DSM 1042.</title>
        <authorList>
            <person name="Haagen Y."/>
            <person name="Gluck K."/>
            <person name="Fay K."/>
            <person name="Kammerer B."/>
            <person name="Gust B."/>
            <person name="Heide L."/>
        </authorList>
    </citation>
    <scope>NUCLEOTIDE SEQUENCE</scope>
    <source>
        <strain evidence="2">DSM 1042</strain>
    </source>
</reference>
<dbReference type="SUPFAM" id="SSF55961">
    <property type="entry name" value="Bet v1-like"/>
    <property type="match status" value="2"/>
</dbReference>
<protein>
    <submittedName>
        <fullName evidence="2">Putative polyketide cyclase/aromatase</fullName>
    </submittedName>
</protein>
<dbReference type="Gene3D" id="3.30.530.20">
    <property type="match status" value="3"/>
</dbReference>
<evidence type="ECO:0000256" key="1">
    <source>
        <dbReference type="SAM" id="MobiDB-lite"/>
    </source>
</evidence>
<dbReference type="InterPro" id="IPR019587">
    <property type="entry name" value="Polyketide_cyclase/dehydratase"/>
</dbReference>
<organism evidence="2">
    <name type="scientific">Streptomyces virginiae</name>
    <name type="common">Streptomyces cinnamonensis</name>
    <dbReference type="NCBI Taxonomy" id="1961"/>
    <lineage>
        <taxon>Bacteria</taxon>
        <taxon>Bacillati</taxon>
        <taxon>Actinomycetota</taxon>
        <taxon>Actinomycetes</taxon>
        <taxon>Kitasatosporales</taxon>
        <taxon>Streptomycetaceae</taxon>
        <taxon>Streptomyces</taxon>
    </lineage>
</organism>
<dbReference type="CDD" id="cd08861">
    <property type="entry name" value="OtcD1_ARO-CYC_like"/>
    <property type="match status" value="1"/>
</dbReference>
<feature type="compositionally biased region" description="Pro residues" evidence="1">
    <location>
        <begin position="227"/>
        <end position="238"/>
    </location>
</feature>
<dbReference type="InterPro" id="IPR023393">
    <property type="entry name" value="START-like_dom_sf"/>
</dbReference>
<dbReference type="EMBL" id="AM384985">
    <property type="protein sequence ID" value="CAL34083.1"/>
    <property type="molecule type" value="Genomic_DNA"/>
</dbReference>
<accession>A2AXE4</accession>
<gene>
    <name evidence="2" type="primary">fnq5</name>
</gene>